<dbReference type="Proteomes" id="UP000594621">
    <property type="component" value="Chromosome"/>
</dbReference>
<evidence type="ECO:0000256" key="1">
    <source>
        <dbReference type="ARBA" id="ARBA00022793"/>
    </source>
</evidence>
<dbReference type="SUPFAM" id="SSF52518">
    <property type="entry name" value="Thiamin diphosphate-binding fold (THDP-binding)"/>
    <property type="match status" value="1"/>
</dbReference>
<keyword evidence="2" id="KW-0456">Lyase</keyword>
<keyword evidence="3" id="KW-1133">Transmembrane helix</keyword>
<protein>
    <submittedName>
        <fullName evidence="5">Aldehyde dehydrogenase</fullName>
    </submittedName>
</protein>
<dbReference type="PANTHER" id="PTHR42818:SF1">
    <property type="entry name" value="SULFOPYRUVATE DECARBOXYLASE"/>
    <property type="match status" value="1"/>
</dbReference>
<dbReference type="AlphaFoldDB" id="A0A7S9D8H0"/>
<dbReference type="InterPro" id="IPR051818">
    <property type="entry name" value="TPP_dependent_decarboxylase"/>
</dbReference>
<evidence type="ECO:0000313" key="5">
    <source>
        <dbReference type="EMBL" id="QPF93156.1"/>
    </source>
</evidence>
<feature type="domain" description="Thiamine pyrophosphate enzyme TPP-binding" evidence="4">
    <location>
        <begin position="47"/>
        <end position="161"/>
    </location>
</feature>
<keyword evidence="3" id="KW-0812">Transmembrane</keyword>
<accession>A0A7S9D8H0</accession>
<dbReference type="Pfam" id="PF02775">
    <property type="entry name" value="TPP_enzyme_C"/>
    <property type="match status" value="1"/>
</dbReference>
<feature type="transmembrane region" description="Helical" evidence="3">
    <location>
        <begin position="46"/>
        <end position="63"/>
    </location>
</feature>
<dbReference type="GO" id="GO:0044281">
    <property type="term" value="P:small molecule metabolic process"/>
    <property type="evidence" value="ECO:0007669"/>
    <property type="project" value="UniProtKB-ARBA"/>
</dbReference>
<dbReference type="RefSeq" id="WP_195802675.1">
    <property type="nucleotide sequence ID" value="NZ_CP061379.1"/>
</dbReference>
<keyword evidence="1" id="KW-0210">Decarboxylase</keyword>
<reference evidence="5 6" key="1">
    <citation type="submission" date="2020-09" db="EMBL/GenBank/DDBJ databases">
        <title>Complete genomes of bradyrhizobia occurring on native shrubby legumes in Australia.</title>
        <authorList>
            <person name="Lafay B."/>
        </authorList>
    </citation>
    <scope>NUCLEOTIDE SEQUENCE [LARGE SCALE GENOMIC DNA]</scope>
    <source>
        <strain evidence="5 6">BDV5040</strain>
    </source>
</reference>
<evidence type="ECO:0000259" key="4">
    <source>
        <dbReference type="Pfam" id="PF02775"/>
    </source>
</evidence>
<evidence type="ECO:0000256" key="2">
    <source>
        <dbReference type="ARBA" id="ARBA00023239"/>
    </source>
</evidence>
<evidence type="ECO:0000256" key="3">
    <source>
        <dbReference type="SAM" id="Phobius"/>
    </source>
</evidence>
<dbReference type="EMBL" id="CP061379">
    <property type="protein sequence ID" value="QPF93156.1"/>
    <property type="molecule type" value="Genomic_DNA"/>
</dbReference>
<dbReference type="Gene3D" id="3.40.50.970">
    <property type="match status" value="1"/>
</dbReference>
<gene>
    <name evidence="5" type="ORF">IC761_07765</name>
</gene>
<organism evidence="5 6">
    <name type="scientific">Bradyrhizobium commune</name>
    <dbReference type="NCBI Taxonomy" id="83627"/>
    <lineage>
        <taxon>Bacteria</taxon>
        <taxon>Pseudomonadati</taxon>
        <taxon>Pseudomonadota</taxon>
        <taxon>Alphaproteobacteria</taxon>
        <taxon>Hyphomicrobiales</taxon>
        <taxon>Nitrobacteraceae</taxon>
        <taxon>Bradyrhizobium</taxon>
    </lineage>
</organism>
<evidence type="ECO:0000313" key="6">
    <source>
        <dbReference type="Proteomes" id="UP000594621"/>
    </source>
</evidence>
<proteinExistence type="predicted"/>
<dbReference type="GO" id="GO:0030976">
    <property type="term" value="F:thiamine pyrophosphate binding"/>
    <property type="evidence" value="ECO:0007669"/>
    <property type="project" value="InterPro"/>
</dbReference>
<dbReference type="KEGG" id="bcou:IC761_07765"/>
<dbReference type="GO" id="GO:0016831">
    <property type="term" value="F:carboxy-lyase activity"/>
    <property type="evidence" value="ECO:0007669"/>
    <property type="project" value="UniProtKB-KW"/>
</dbReference>
<dbReference type="InterPro" id="IPR029061">
    <property type="entry name" value="THDP-binding"/>
</dbReference>
<name>A0A7S9D8H0_9BRAD</name>
<sequence>MSVSSKLDRRAAVAALLTDRKDTLVVSGLGSPTYDLHATGDRDDNFYLWGAMGGAALIGLGLAQAQPGKRVLALTGDGEQLMGFGGIATIGVARPRNLDIVVIDNQHFGETGMQASHTGRGVDLTAIAAACGFAATGTMRTLEEVQRLAAQIAAPADGPRLFVIKVLAENPPRSLPSRDAVFIKNRFRAHLGFAAA</sequence>
<keyword evidence="3" id="KW-0472">Membrane</keyword>
<dbReference type="PANTHER" id="PTHR42818">
    <property type="entry name" value="SULFOPYRUVATE DECARBOXYLASE SUBUNIT ALPHA"/>
    <property type="match status" value="1"/>
</dbReference>
<dbReference type="InterPro" id="IPR011766">
    <property type="entry name" value="TPP_enzyme_TPP-bd"/>
</dbReference>
<keyword evidence="6" id="KW-1185">Reference proteome</keyword>